<dbReference type="InterPro" id="IPR029501">
    <property type="entry name" value="EndoU_bac"/>
</dbReference>
<dbReference type="Pfam" id="PF04830">
    <property type="entry name" value="DUF637"/>
    <property type="match status" value="1"/>
</dbReference>
<proteinExistence type="predicted"/>
<feature type="chain" id="PRO_5046906676" evidence="1">
    <location>
        <begin position="18"/>
        <end position="500"/>
    </location>
</feature>
<evidence type="ECO:0000256" key="1">
    <source>
        <dbReference type="SAM" id="SignalP"/>
    </source>
</evidence>
<dbReference type="InterPro" id="IPR006915">
    <property type="entry name" value="DUF637_hemagglutn_put"/>
</dbReference>
<comment type="caution">
    <text evidence="4">The sequence shown here is derived from an EMBL/GenBank/DDBJ whole genome shotgun (WGS) entry which is preliminary data.</text>
</comment>
<name>A0ABU8W8D5_9BURK</name>
<dbReference type="RefSeq" id="WP_340367322.1">
    <property type="nucleotide sequence ID" value="NZ_JBBKZV010000031.1"/>
</dbReference>
<reference evidence="4 5" key="1">
    <citation type="submission" date="2024-03" db="EMBL/GenBank/DDBJ databases">
        <title>Novel species of the genus Variovorax.</title>
        <authorList>
            <person name="Liu Q."/>
            <person name="Xin Y.-H."/>
        </authorList>
    </citation>
    <scope>NUCLEOTIDE SEQUENCE [LARGE SCALE GENOMIC DNA]</scope>
    <source>
        <strain evidence="4 5">KACC 18501</strain>
    </source>
</reference>
<sequence length="500" mass="49943">AVSGAVTAGLTALASQAAVALINNQGDVGKTLHDLGSSDSVKSLLTAIVTGGVLGGLNMNPTGLPTAGAGAQEFLTQLGQNLQAGAARALIDTAINGGSLEDSLKSGLKGAILDTVAAQSANAIGNLTATGTLDDLTSKLAHAIAGCAVGAGRADSSSGCGAGAIGAVVGEISGNAYGRDEFGNIKPGAVEMAQMFAGLAGALAGLDAADINIAAAAGANAAANNALSLRGSAKLMSDLRGCSGGASGSCDIAQLRDEMVRDADKQAQRIESACSSGGDLSQCMALANSANMSLTNVITASAYADTAEKNALVSDLLSRQLDDMTRLYNVLGAQQETASIRDLVGAAITGSLQMAGVAGISLGTKGEAPKGSVNGGMAADEYVNILSPADRQHILFGDGPGNGGHMYPGQPGKTTYPQSWTEGQILHNVGDVVTSPTTQWYAQTGTGGLTTNAGKPARWVAWETRDGVSMRVVFEPATGRTVTAFPDSVPAVINLNPIKK</sequence>
<accession>A0ABU8W8D5</accession>
<organism evidence="4 5">
    <name type="scientific">Variovorax humicola</name>
    <dbReference type="NCBI Taxonomy" id="1769758"/>
    <lineage>
        <taxon>Bacteria</taxon>
        <taxon>Pseudomonadati</taxon>
        <taxon>Pseudomonadota</taxon>
        <taxon>Betaproteobacteria</taxon>
        <taxon>Burkholderiales</taxon>
        <taxon>Comamonadaceae</taxon>
        <taxon>Variovorax</taxon>
    </lineage>
</organism>
<dbReference type="Pfam" id="PF14436">
    <property type="entry name" value="EndoU_bacteria"/>
    <property type="match status" value="1"/>
</dbReference>
<dbReference type="EMBL" id="JBBKZV010000031">
    <property type="protein sequence ID" value="MEJ8826284.1"/>
    <property type="molecule type" value="Genomic_DNA"/>
</dbReference>
<dbReference type="Proteomes" id="UP001363010">
    <property type="component" value="Unassembled WGS sequence"/>
</dbReference>
<protein>
    <submittedName>
        <fullName evidence="4">DUF637 domain-containing protein</fullName>
    </submittedName>
</protein>
<feature type="signal peptide" evidence="1">
    <location>
        <begin position="1"/>
        <end position="17"/>
    </location>
</feature>
<evidence type="ECO:0000313" key="4">
    <source>
        <dbReference type="EMBL" id="MEJ8826284.1"/>
    </source>
</evidence>
<feature type="domain" description="Bacterial EndoU nuclease" evidence="3">
    <location>
        <begin position="406"/>
        <end position="488"/>
    </location>
</feature>
<evidence type="ECO:0000259" key="3">
    <source>
        <dbReference type="Pfam" id="PF14436"/>
    </source>
</evidence>
<gene>
    <name evidence="4" type="ORF">WKW80_30395</name>
</gene>
<evidence type="ECO:0000313" key="5">
    <source>
        <dbReference type="Proteomes" id="UP001363010"/>
    </source>
</evidence>
<keyword evidence="5" id="KW-1185">Reference proteome</keyword>
<feature type="domain" description="DUF637" evidence="2">
    <location>
        <begin position="5"/>
        <end position="167"/>
    </location>
</feature>
<evidence type="ECO:0000259" key="2">
    <source>
        <dbReference type="Pfam" id="PF04830"/>
    </source>
</evidence>
<feature type="non-terminal residue" evidence="4">
    <location>
        <position position="1"/>
    </location>
</feature>
<keyword evidence="1" id="KW-0732">Signal</keyword>